<evidence type="ECO:0000256" key="3">
    <source>
        <dbReference type="ARBA" id="ARBA00022837"/>
    </source>
</evidence>
<name>A0A1X7VN88_AMPQE</name>
<dbReference type="Pfam" id="PF21008">
    <property type="entry name" value="AIF-1"/>
    <property type="match status" value="1"/>
</dbReference>
<dbReference type="InterPro" id="IPR018247">
    <property type="entry name" value="EF_Hand_1_Ca_BS"/>
</dbReference>
<proteinExistence type="predicted"/>
<dbReference type="SMART" id="SM00054">
    <property type="entry name" value="EFh"/>
    <property type="match status" value="2"/>
</dbReference>
<evidence type="ECO:0000256" key="1">
    <source>
        <dbReference type="ARBA" id="ARBA00022723"/>
    </source>
</evidence>
<feature type="domain" description="Ig-like" evidence="6">
    <location>
        <begin position="203"/>
        <end position="282"/>
    </location>
</feature>
<evidence type="ECO:0000259" key="5">
    <source>
        <dbReference type="PROSITE" id="PS50222"/>
    </source>
</evidence>
<feature type="domain" description="EF-hand" evidence="5">
    <location>
        <begin position="76"/>
        <end position="111"/>
    </location>
</feature>
<dbReference type="InterPro" id="IPR002048">
    <property type="entry name" value="EF_hand_dom"/>
</dbReference>
<dbReference type="CDD" id="cd00051">
    <property type="entry name" value="EFh"/>
    <property type="match status" value="1"/>
</dbReference>
<keyword evidence="4" id="KW-0472">Membrane</keyword>
<dbReference type="PROSITE" id="PS50835">
    <property type="entry name" value="IG_LIKE"/>
    <property type="match status" value="1"/>
</dbReference>
<dbReference type="eggNOG" id="KOG0041">
    <property type="taxonomic scope" value="Eukaryota"/>
</dbReference>
<organism evidence="7">
    <name type="scientific">Amphimedon queenslandica</name>
    <name type="common">Sponge</name>
    <dbReference type="NCBI Taxonomy" id="400682"/>
    <lineage>
        <taxon>Eukaryota</taxon>
        <taxon>Metazoa</taxon>
        <taxon>Porifera</taxon>
        <taxon>Demospongiae</taxon>
        <taxon>Heteroscleromorpha</taxon>
        <taxon>Haplosclerida</taxon>
        <taxon>Niphatidae</taxon>
        <taxon>Amphimedon</taxon>
    </lineage>
</organism>
<dbReference type="InParanoid" id="A0A1X7VN88"/>
<evidence type="ECO:0000256" key="4">
    <source>
        <dbReference type="SAM" id="Phobius"/>
    </source>
</evidence>
<dbReference type="SUPFAM" id="SSF47473">
    <property type="entry name" value="EF-hand"/>
    <property type="match status" value="1"/>
</dbReference>
<keyword evidence="4" id="KW-1133">Transmembrane helix</keyword>
<evidence type="ECO:0008006" key="8">
    <source>
        <dbReference type="Google" id="ProtNLM"/>
    </source>
</evidence>
<dbReference type="EnsemblMetazoa" id="Aqu2.1.41349_001">
    <property type="protein sequence ID" value="Aqu2.1.41349_001"/>
    <property type="gene ID" value="Aqu2.1.41349"/>
</dbReference>
<dbReference type="PROSITE" id="PS00018">
    <property type="entry name" value="EF_HAND_1"/>
    <property type="match status" value="2"/>
</dbReference>
<dbReference type="Gene3D" id="2.60.40.10">
    <property type="entry name" value="Immunoglobulins"/>
    <property type="match status" value="1"/>
</dbReference>
<dbReference type="Gene3D" id="1.10.238.10">
    <property type="entry name" value="EF-hand"/>
    <property type="match status" value="1"/>
</dbReference>
<sequence>MAESELASKLNRQQQINDGEVKAAKVSQSVYAEFKEFSIQEIKEYRKIFVKYDVDKSGFIDFMELKLMMEKLGEPQTHLGLKAMIKEVDEDHDNQISFREVWKKRKKFPLFLFCVPFNICFSLYLYSSFLCLWHSSPLFSFMLNYSTVEDQVFQILKKWKVLTYRPIVSLLEDSLRMEGFMISVPHIESIASAIGGGGVSTPPVILEHPQSLYAPFNSKVSLSISAEGEKLQYQWYRNNKLLPGQTTPTLTIPTITETSCGLYHCVVSGRHGNSMSRPAHLTVTPGKLNFPPQSRVGKFRLPFSQSESAIPSYSPLKDPQFQFPRRGSADTFFHASNDFMGSSHQFLQGNGYGITEQFENMKLDKKEDVGDYYCEISNNCDRIKSDIAKVTLKEEEEEEEKDGEAFEC</sequence>
<keyword evidence="3" id="KW-0106">Calcium</keyword>
<reference evidence="7" key="1">
    <citation type="submission" date="2017-05" db="UniProtKB">
        <authorList>
            <consortium name="EnsemblMetazoa"/>
        </authorList>
    </citation>
    <scope>IDENTIFICATION</scope>
</reference>
<dbReference type="InterPro" id="IPR007110">
    <property type="entry name" value="Ig-like_dom"/>
</dbReference>
<dbReference type="InterPro" id="IPR040365">
    <property type="entry name" value="EFHD1/2"/>
</dbReference>
<dbReference type="PROSITE" id="PS50222">
    <property type="entry name" value="EF_HAND_2"/>
    <property type="match status" value="2"/>
</dbReference>
<dbReference type="InterPro" id="IPR049025">
    <property type="entry name" value="AIF-1_EF_pair"/>
</dbReference>
<dbReference type="OrthoDB" id="6572480at2759"/>
<dbReference type="SMART" id="SM00409">
    <property type="entry name" value="IG"/>
    <property type="match status" value="1"/>
</dbReference>
<evidence type="ECO:0000313" key="7">
    <source>
        <dbReference type="EnsemblMetazoa" id="Aqu2.1.41349_001"/>
    </source>
</evidence>
<evidence type="ECO:0000259" key="6">
    <source>
        <dbReference type="PROSITE" id="PS50835"/>
    </source>
</evidence>
<dbReference type="InterPro" id="IPR003599">
    <property type="entry name" value="Ig_sub"/>
</dbReference>
<dbReference type="SUPFAM" id="SSF48726">
    <property type="entry name" value="Immunoglobulin"/>
    <property type="match status" value="1"/>
</dbReference>
<dbReference type="InterPro" id="IPR036179">
    <property type="entry name" value="Ig-like_dom_sf"/>
</dbReference>
<keyword evidence="4" id="KW-0812">Transmembrane</keyword>
<keyword evidence="1" id="KW-0479">Metal-binding</keyword>
<dbReference type="Pfam" id="PF13895">
    <property type="entry name" value="Ig_2"/>
    <property type="match status" value="1"/>
</dbReference>
<dbReference type="InterPro" id="IPR011992">
    <property type="entry name" value="EF-hand-dom_pair"/>
</dbReference>
<dbReference type="PANTHER" id="PTHR13025">
    <property type="entry name" value="EF-HAND DOMAIN-CONTAINING PROTEIN D"/>
    <property type="match status" value="1"/>
</dbReference>
<feature type="transmembrane region" description="Helical" evidence="4">
    <location>
        <begin position="108"/>
        <end position="126"/>
    </location>
</feature>
<feature type="domain" description="EF-hand" evidence="5">
    <location>
        <begin position="40"/>
        <end position="75"/>
    </location>
</feature>
<dbReference type="InterPro" id="IPR013783">
    <property type="entry name" value="Ig-like_fold"/>
</dbReference>
<dbReference type="AlphaFoldDB" id="A0A1X7VN88"/>
<dbReference type="PANTHER" id="PTHR13025:SF6">
    <property type="entry name" value="EF-HAND DOMAIN-CONTAINING PROTEIN-RELATED"/>
    <property type="match status" value="1"/>
</dbReference>
<dbReference type="GO" id="GO:0005509">
    <property type="term" value="F:calcium ion binding"/>
    <property type="evidence" value="ECO:0007669"/>
    <property type="project" value="InterPro"/>
</dbReference>
<keyword evidence="2" id="KW-0677">Repeat</keyword>
<evidence type="ECO:0000256" key="2">
    <source>
        <dbReference type="ARBA" id="ARBA00022737"/>
    </source>
</evidence>
<protein>
    <recommendedName>
        <fullName evidence="8">Ig-like domain-containing protein</fullName>
    </recommendedName>
</protein>
<accession>A0A1X7VN88</accession>